<dbReference type="InterPro" id="IPR020625">
    <property type="entry name" value="Schiff_base-form_aldolases_AS"/>
</dbReference>
<dbReference type="Gene3D" id="3.20.20.70">
    <property type="entry name" value="Aldolase class I"/>
    <property type="match status" value="1"/>
</dbReference>
<evidence type="ECO:0000256" key="4">
    <source>
        <dbReference type="PIRNR" id="PIRNR001365"/>
    </source>
</evidence>
<comment type="similarity">
    <text evidence="1 4">Belongs to the DapA family.</text>
</comment>
<evidence type="ECO:0000256" key="1">
    <source>
        <dbReference type="ARBA" id="ARBA00007592"/>
    </source>
</evidence>
<dbReference type="SMART" id="SM01130">
    <property type="entry name" value="DHDPS"/>
    <property type="match status" value="1"/>
</dbReference>
<dbReference type="PIRSF" id="PIRSF001365">
    <property type="entry name" value="DHDPS"/>
    <property type="match status" value="1"/>
</dbReference>
<dbReference type="EMBL" id="JAINVZ010000004">
    <property type="protein sequence ID" value="MBY8885039.1"/>
    <property type="molecule type" value="Genomic_DNA"/>
</dbReference>
<keyword evidence="2 4" id="KW-0456">Lyase</keyword>
<sequence length="297" mass="30133">MHVPLVTPFAADGGVALDALEALAHEVLDAGAAGLVALGTTGEPSALDPDERRAVIGTVARVCDERSAALTIGVGGGDGTRATAAALEALGRRWPRAAALVPVPSFTRPSQAGVVAHFRALTTGPGVPLVVYNVPYRTACHLGADALREIAALPRVAAVKQAVGGVDADSVALLADPPPGFAVLAGDDVFAPALLALGAHGGVLASAHVLTGRWTRLAEAWRDGDAALARSLGAGLSRVAGRLFAEPNPSVIKGVLHAEGRIPTAAVRLPLLPASGAAVEAARREIETARAQWEPER</sequence>
<proteinExistence type="inferred from homology"/>
<name>A0ABS7QPD5_9ACTN</name>
<comment type="caution">
    <text evidence="5">The sequence shown here is derived from an EMBL/GenBank/DDBJ whole genome shotgun (WGS) entry which is preliminary data.</text>
</comment>
<dbReference type="InterPro" id="IPR002220">
    <property type="entry name" value="DapA-like"/>
</dbReference>
<dbReference type="RefSeq" id="WP_222975983.1">
    <property type="nucleotide sequence ID" value="NZ_JAINVZ010000004.1"/>
</dbReference>
<evidence type="ECO:0000256" key="3">
    <source>
        <dbReference type="ARBA" id="ARBA00023270"/>
    </source>
</evidence>
<reference evidence="5 6" key="1">
    <citation type="submission" date="2021-08" db="EMBL/GenBank/DDBJ databases">
        <title>Streptomyces sp. PTM05 isolated from lichen.</title>
        <authorList>
            <person name="Somphong A."/>
            <person name="Phongsopitanun W."/>
            <person name="Tanasupawat S."/>
        </authorList>
    </citation>
    <scope>NUCLEOTIDE SEQUENCE [LARGE SCALE GENOMIC DNA]</scope>
    <source>
        <strain evidence="5 6">Ptm05</strain>
    </source>
</reference>
<dbReference type="InterPro" id="IPR013785">
    <property type="entry name" value="Aldolase_TIM"/>
</dbReference>
<evidence type="ECO:0000313" key="5">
    <source>
        <dbReference type="EMBL" id="MBY8885039.1"/>
    </source>
</evidence>
<evidence type="ECO:0000256" key="2">
    <source>
        <dbReference type="ARBA" id="ARBA00023239"/>
    </source>
</evidence>
<dbReference type="Pfam" id="PF00701">
    <property type="entry name" value="DHDPS"/>
    <property type="match status" value="1"/>
</dbReference>
<gene>
    <name evidence="5" type="ORF">K7472_09295</name>
</gene>
<keyword evidence="6" id="KW-1185">Reference proteome</keyword>
<dbReference type="SUPFAM" id="SSF51569">
    <property type="entry name" value="Aldolase"/>
    <property type="match status" value="1"/>
</dbReference>
<organism evidence="5 6">
    <name type="scientific">Streptantibioticus parmotrematis</name>
    <dbReference type="NCBI Taxonomy" id="2873249"/>
    <lineage>
        <taxon>Bacteria</taxon>
        <taxon>Bacillati</taxon>
        <taxon>Actinomycetota</taxon>
        <taxon>Actinomycetes</taxon>
        <taxon>Kitasatosporales</taxon>
        <taxon>Streptomycetaceae</taxon>
        <taxon>Streptantibioticus</taxon>
    </lineage>
</organism>
<dbReference type="PRINTS" id="PR00146">
    <property type="entry name" value="DHPICSNTHASE"/>
</dbReference>
<dbReference type="PROSITE" id="PS00666">
    <property type="entry name" value="DHDPS_2"/>
    <property type="match status" value="1"/>
</dbReference>
<accession>A0ABS7QPD5</accession>
<dbReference type="Proteomes" id="UP001198565">
    <property type="component" value="Unassembled WGS sequence"/>
</dbReference>
<evidence type="ECO:0000313" key="6">
    <source>
        <dbReference type="Proteomes" id="UP001198565"/>
    </source>
</evidence>
<dbReference type="PANTHER" id="PTHR12128:SF66">
    <property type="entry name" value="4-HYDROXY-2-OXOGLUTARATE ALDOLASE, MITOCHONDRIAL"/>
    <property type="match status" value="1"/>
</dbReference>
<protein>
    <submittedName>
        <fullName evidence="5">Dihydrodipicolinate synthase family protein</fullName>
    </submittedName>
</protein>
<keyword evidence="3" id="KW-0704">Schiff base</keyword>
<dbReference type="PANTHER" id="PTHR12128">
    <property type="entry name" value="DIHYDRODIPICOLINATE SYNTHASE"/>
    <property type="match status" value="1"/>
</dbReference>